<evidence type="ECO:0000313" key="3">
    <source>
        <dbReference type="Proteomes" id="UP001328733"/>
    </source>
</evidence>
<dbReference type="RefSeq" id="WP_332867423.1">
    <property type="nucleotide sequence ID" value="NZ_JBAFSM010000067.1"/>
</dbReference>
<accession>A0AAW9QQ93</accession>
<organism evidence="2 3">
    <name type="scientific">Pannus brasiliensis CCIBt3594</name>
    <dbReference type="NCBI Taxonomy" id="1427578"/>
    <lineage>
        <taxon>Bacteria</taxon>
        <taxon>Bacillati</taxon>
        <taxon>Cyanobacteriota</taxon>
        <taxon>Cyanophyceae</taxon>
        <taxon>Oscillatoriophycideae</taxon>
        <taxon>Chroococcales</taxon>
        <taxon>Microcystaceae</taxon>
        <taxon>Pannus</taxon>
    </lineage>
</organism>
<evidence type="ECO:0008006" key="4">
    <source>
        <dbReference type="Google" id="ProtNLM"/>
    </source>
</evidence>
<gene>
    <name evidence="2" type="ORF">V0288_22685</name>
</gene>
<dbReference type="EMBL" id="JBAFSM010000067">
    <property type="protein sequence ID" value="MEG3439952.1"/>
    <property type="molecule type" value="Genomic_DNA"/>
</dbReference>
<dbReference type="Proteomes" id="UP001328733">
    <property type="component" value="Unassembled WGS sequence"/>
</dbReference>
<keyword evidence="3" id="KW-1185">Reference proteome</keyword>
<feature type="region of interest" description="Disordered" evidence="1">
    <location>
        <begin position="1"/>
        <end position="23"/>
    </location>
</feature>
<evidence type="ECO:0000256" key="1">
    <source>
        <dbReference type="SAM" id="MobiDB-lite"/>
    </source>
</evidence>
<reference evidence="2 3" key="1">
    <citation type="submission" date="2024-01" db="EMBL/GenBank/DDBJ databases">
        <title>Genomic insights into the taxonomy and metabolism of the cyanobacterium Pannus brasiliensis CCIBt3594.</title>
        <authorList>
            <person name="Machado M."/>
            <person name="Botero N.B."/>
            <person name="Andreote A.P.D."/>
            <person name="Feitosa A.M.T."/>
            <person name="Popin R."/>
            <person name="Sivonen K."/>
            <person name="Fiore M.F."/>
        </authorList>
    </citation>
    <scope>NUCLEOTIDE SEQUENCE [LARGE SCALE GENOMIC DNA]</scope>
    <source>
        <strain evidence="2 3">CCIBt3594</strain>
    </source>
</reference>
<protein>
    <recommendedName>
        <fullName evidence="4">Ribbon-helix-helix protein CopG domain-containing protein</fullName>
    </recommendedName>
</protein>
<evidence type="ECO:0000313" key="2">
    <source>
        <dbReference type="EMBL" id="MEG3439952.1"/>
    </source>
</evidence>
<dbReference type="AlphaFoldDB" id="A0AAW9QQ93"/>
<feature type="compositionally biased region" description="Basic residues" evidence="1">
    <location>
        <begin position="13"/>
        <end position="23"/>
    </location>
</feature>
<name>A0AAW9QQ93_9CHRO</name>
<sequence>MKSNKQASPPPHVSRKINHKGKACRRGKPIYYDQVKQHCNLMLTPKAIETLGKQAEILKISRSEVIERWLRELEV</sequence>
<proteinExistence type="predicted"/>
<comment type="caution">
    <text evidence="2">The sequence shown here is derived from an EMBL/GenBank/DDBJ whole genome shotgun (WGS) entry which is preliminary data.</text>
</comment>